<dbReference type="Gene3D" id="1.20.1280.50">
    <property type="match status" value="1"/>
</dbReference>
<dbReference type="Proteomes" id="UP000054485">
    <property type="component" value="Unassembled WGS sequence"/>
</dbReference>
<accession>A0A0D0APX5</accession>
<evidence type="ECO:0008006" key="3">
    <source>
        <dbReference type="Google" id="ProtNLM"/>
    </source>
</evidence>
<dbReference type="STRING" id="930992.A0A0D0APX5"/>
<name>A0A0D0APX5_9AGAM</name>
<dbReference type="HOGENOM" id="CLU_018544_3_0_1"/>
<feature type="non-terminal residue" evidence="1">
    <location>
        <position position="141"/>
    </location>
</feature>
<reference evidence="2" key="2">
    <citation type="submission" date="2015-01" db="EMBL/GenBank/DDBJ databases">
        <title>Evolutionary Origins and Diversification of the Mycorrhizal Mutualists.</title>
        <authorList>
            <consortium name="DOE Joint Genome Institute"/>
            <consortium name="Mycorrhizal Genomics Consortium"/>
            <person name="Kohler A."/>
            <person name="Kuo A."/>
            <person name="Nagy L.G."/>
            <person name="Floudas D."/>
            <person name="Copeland A."/>
            <person name="Barry K.W."/>
            <person name="Cichocki N."/>
            <person name="Veneault-Fourrey C."/>
            <person name="LaButti K."/>
            <person name="Lindquist E.A."/>
            <person name="Lipzen A."/>
            <person name="Lundell T."/>
            <person name="Morin E."/>
            <person name="Murat C."/>
            <person name="Riley R."/>
            <person name="Ohm R."/>
            <person name="Sun H."/>
            <person name="Tunlid A."/>
            <person name="Henrissat B."/>
            <person name="Grigoriev I.V."/>
            <person name="Hibbett D.S."/>
            <person name="Martin F."/>
        </authorList>
    </citation>
    <scope>NUCLEOTIDE SEQUENCE [LARGE SCALE GENOMIC DNA]</scope>
    <source>
        <strain evidence="2">UH-Slu-Lm8-n1</strain>
    </source>
</reference>
<protein>
    <recommendedName>
        <fullName evidence="3">F-box domain-containing protein</fullName>
    </recommendedName>
</protein>
<dbReference type="InParanoid" id="A0A0D0APX5"/>
<dbReference type="OrthoDB" id="3252786at2759"/>
<dbReference type="AlphaFoldDB" id="A0A0D0APX5"/>
<reference evidence="1 2" key="1">
    <citation type="submission" date="2014-04" db="EMBL/GenBank/DDBJ databases">
        <authorList>
            <consortium name="DOE Joint Genome Institute"/>
            <person name="Kuo A."/>
            <person name="Ruytinx J."/>
            <person name="Rineau F."/>
            <person name="Colpaert J."/>
            <person name="Kohler A."/>
            <person name="Nagy L.G."/>
            <person name="Floudas D."/>
            <person name="Copeland A."/>
            <person name="Barry K.W."/>
            <person name="Cichocki N."/>
            <person name="Veneault-Fourrey C."/>
            <person name="LaButti K."/>
            <person name="Lindquist E.A."/>
            <person name="Lipzen A."/>
            <person name="Lundell T."/>
            <person name="Morin E."/>
            <person name="Murat C."/>
            <person name="Sun H."/>
            <person name="Tunlid A."/>
            <person name="Henrissat B."/>
            <person name="Grigoriev I.V."/>
            <person name="Hibbett D.S."/>
            <person name="Martin F."/>
            <person name="Nordberg H.P."/>
            <person name="Cantor M.N."/>
            <person name="Hua S.X."/>
        </authorList>
    </citation>
    <scope>NUCLEOTIDE SEQUENCE [LARGE SCALE GENOMIC DNA]</scope>
    <source>
        <strain evidence="1 2">UH-Slu-Lm8-n1</strain>
    </source>
</reference>
<evidence type="ECO:0000313" key="1">
    <source>
        <dbReference type="EMBL" id="KIK40044.1"/>
    </source>
</evidence>
<evidence type="ECO:0000313" key="2">
    <source>
        <dbReference type="Proteomes" id="UP000054485"/>
    </source>
</evidence>
<gene>
    <name evidence="1" type="ORF">CY34DRAFT_32961</name>
</gene>
<organism evidence="1 2">
    <name type="scientific">Suillus luteus UH-Slu-Lm8-n1</name>
    <dbReference type="NCBI Taxonomy" id="930992"/>
    <lineage>
        <taxon>Eukaryota</taxon>
        <taxon>Fungi</taxon>
        <taxon>Dikarya</taxon>
        <taxon>Basidiomycota</taxon>
        <taxon>Agaricomycotina</taxon>
        <taxon>Agaricomycetes</taxon>
        <taxon>Agaricomycetidae</taxon>
        <taxon>Boletales</taxon>
        <taxon>Suillineae</taxon>
        <taxon>Suillaceae</taxon>
        <taxon>Suillus</taxon>
    </lineage>
</organism>
<proteinExistence type="predicted"/>
<dbReference type="EMBL" id="KN835317">
    <property type="protein sequence ID" value="KIK40044.1"/>
    <property type="molecule type" value="Genomic_DNA"/>
</dbReference>
<feature type="non-terminal residue" evidence="1">
    <location>
        <position position="1"/>
    </location>
</feature>
<keyword evidence="2" id="KW-1185">Reference proteome</keyword>
<sequence length="141" mass="16756">TERQQQLEVVLHEISGLETIMDSVKNLQQKLVDKKEKITLSLNLHRGLLSALWRFPNEVLAQIFHGCLPKSTLWERPFLSTDPNRDAPMHLARICRRWREVVVDMPRLWCKLHLRRRGVWEQAAFCYNSWLRRSRGFPLSL</sequence>